<gene>
    <name evidence="1" type="ORF">CEXT_541601</name>
</gene>
<reference evidence="1 2" key="1">
    <citation type="submission" date="2021-06" db="EMBL/GenBank/DDBJ databases">
        <title>Caerostris extrusa draft genome.</title>
        <authorList>
            <person name="Kono N."/>
            <person name="Arakawa K."/>
        </authorList>
    </citation>
    <scope>NUCLEOTIDE SEQUENCE [LARGE SCALE GENOMIC DNA]</scope>
</reference>
<comment type="caution">
    <text evidence="1">The sequence shown here is derived from an EMBL/GenBank/DDBJ whole genome shotgun (WGS) entry which is preliminary data.</text>
</comment>
<protein>
    <submittedName>
        <fullName evidence="1">Uncharacterized protein</fullName>
    </submittedName>
</protein>
<dbReference type="Proteomes" id="UP001054945">
    <property type="component" value="Unassembled WGS sequence"/>
</dbReference>
<proteinExistence type="predicted"/>
<evidence type="ECO:0000313" key="2">
    <source>
        <dbReference type="Proteomes" id="UP001054945"/>
    </source>
</evidence>
<accession>A0AAV4UNB9</accession>
<keyword evidence="2" id="KW-1185">Reference proteome</keyword>
<dbReference type="EMBL" id="BPLR01013178">
    <property type="protein sequence ID" value="GIY59210.1"/>
    <property type="molecule type" value="Genomic_DNA"/>
</dbReference>
<evidence type="ECO:0000313" key="1">
    <source>
        <dbReference type="EMBL" id="GIY59210.1"/>
    </source>
</evidence>
<name>A0AAV4UNB9_CAEEX</name>
<sequence>MRKFVDTVCGTGYHSQIIPSVREQKELFKQSKNASISERRKALPTVVPVLEWLHRLTSKLTKDAQISLFKPRFTLNNKITDY</sequence>
<dbReference type="AlphaFoldDB" id="A0AAV4UNB9"/>
<organism evidence="1 2">
    <name type="scientific">Caerostris extrusa</name>
    <name type="common">Bark spider</name>
    <name type="synonym">Caerostris bankana</name>
    <dbReference type="NCBI Taxonomy" id="172846"/>
    <lineage>
        <taxon>Eukaryota</taxon>
        <taxon>Metazoa</taxon>
        <taxon>Ecdysozoa</taxon>
        <taxon>Arthropoda</taxon>
        <taxon>Chelicerata</taxon>
        <taxon>Arachnida</taxon>
        <taxon>Araneae</taxon>
        <taxon>Araneomorphae</taxon>
        <taxon>Entelegynae</taxon>
        <taxon>Araneoidea</taxon>
        <taxon>Araneidae</taxon>
        <taxon>Caerostris</taxon>
    </lineage>
</organism>